<evidence type="ECO:0000313" key="2">
    <source>
        <dbReference type="EMBL" id="KAJ8436946.1"/>
    </source>
</evidence>
<dbReference type="EMBL" id="JAKOGI010000323">
    <property type="protein sequence ID" value="KAJ8436946.1"/>
    <property type="molecule type" value="Genomic_DNA"/>
</dbReference>
<dbReference type="PANTHER" id="PTHR36322">
    <property type="entry name" value="TRANSMEMBRANE PROTEIN"/>
    <property type="match status" value="1"/>
</dbReference>
<comment type="caution">
    <text evidence="2">The sequence shown here is derived from an EMBL/GenBank/DDBJ whole genome shotgun (WGS) entry which is preliminary data.</text>
</comment>
<evidence type="ECO:0000313" key="3">
    <source>
        <dbReference type="Proteomes" id="UP001153076"/>
    </source>
</evidence>
<keyword evidence="1" id="KW-0472">Membrane</keyword>
<sequence>MFGPTNPNVETNRMILDYEGYTKTMTLKTLPVIQPSSASPLFSLTPFSWLFLNRRRRILFLTLCSPVLLPLLCLTLPLICLAHLYICLCRRARRRNDGGGAGRLRRCEEGRKFGDEEEVEEEEEREIGWMLLQRYLEDQLGLVGSVVAAYDCGGDEEVIIDDLADHQVSEIRRPLLL</sequence>
<dbReference type="AlphaFoldDB" id="A0A9Q1K462"/>
<protein>
    <submittedName>
        <fullName evidence="2">Uncharacterized protein</fullName>
    </submittedName>
</protein>
<evidence type="ECO:0000256" key="1">
    <source>
        <dbReference type="SAM" id="Phobius"/>
    </source>
</evidence>
<dbReference type="Proteomes" id="UP001153076">
    <property type="component" value="Unassembled WGS sequence"/>
</dbReference>
<keyword evidence="3" id="KW-1185">Reference proteome</keyword>
<feature type="transmembrane region" description="Helical" evidence="1">
    <location>
        <begin position="59"/>
        <end position="86"/>
    </location>
</feature>
<organism evidence="2 3">
    <name type="scientific">Carnegiea gigantea</name>
    <dbReference type="NCBI Taxonomy" id="171969"/>
    <lineage>
        <taxon>Eukaryota</taxon>
        <taxon>Viridiplantae</taxon>
        <taxon>Streptophyta</taxon>
        <taxon>Embryophyta</taxon>
        <taxon>Tracheophyta</taxon>
        <taxon>Spermatophyta</taxon>
        <taxon>Magnoliopsida</taxon>
        <taxon>eudicotyledons</taxon>
        <taxon>Gunneridae</taxon>
        <taxon>Pentapetalae</taxon>
        <taxon>Caryophyllales</taxon>
        <taxon>Cactineae</taxon>
        <taxon>Cactaceae</taxon>
        <taxon>Cactoideae</taxon>
        <taxon>Echinocereeae</taxon>
        <taxon>Carnegiea</taxon>
    </lineage>
</organism>
<reference evidence="2" key="1">
    <citation type="submission" date="2022-04" db="EMBL/GenBank/DDBJ databases">
        <title>Carnegiea gigantea Genome sequencing and assembly v2.</title>
        <authorList>
            <person name="Copetti D."/>
            <person name="Sanderson M.J."/>
            <person name="Burquez A."/>
            <person name="Wojciechowski M.F."/>
        </authorList>
    </citation>
    <scope>NUCLEOTIDE SEQUENCE</scope>
    <source>
        <strain evidence="2">SGP5-SGP5p</strain>
        <tissue evidence="2">Aerial part</tissue>
    </source>
</reference>
<feature type="transmembrane region" description="Helical" evidence="1">
    <location>
        <begin position="32"/>
        <end position="52"/>
    </location>
</feature>
<name>A0A9Q1K462_9CARY</name>
<dbReference type="OrthoDB" id="1723207at2759"/>
<dbReference type="PANTHER" id="PTHR36322:SF3">
    <property type="entry name" value="TRANSMEMBRANE PROTEIN"/>
    <property type="match status" value="1"/>
</dbReference>
<keyword evidence="1" id="KW-0812">Transmembrane</keyword>
<keyword evidence="1" id="KW-1133">Transmembrane helix</keyword>
<gene>
    <name evidence="2" type="ORF">Cgig2_017371</name>
</gene>
<accession>A0A9Q1K462</accession>
<proteinExistence type="predicted"/>